<reference evidence="1 2" key="1">
    <citation type="submission" date="2018-08" db="EMBL/GenBank/DDBJ databases">
        <title>The metabolism and importance of syntrophic acetate oxidation coupled to methane or sulfide production in haloalkaline environments.</title>
        <authorList>
            <person name="Timmers P.H.A."/>
            <person name="Vavourakis C.D."/>
            <person name="Sorokin D.Y."/>
            <person name="Sinninghe Damste J.S."/>
            <person name="Muyzer G."/>
            <person name="Stams A.J.M."/>
            <person name="Plugge C.M."/>
        </authorList>
    </citation>
    <scope>NUCLEOTIDE SEQUENCE [LARGE SCALE GENOMIC DNA]</scope>
    <source>
        <strain evidence="1">MSAO_Bac1</strain>
    </source>
</reference>
<dbReference type="Proteomes" id="UP000285138">
    <property type="component" value="Unassembled WGS sequence"/>
</dbReference>
<comment type="caution">
    <text evidence="1">The sequence shown here is derived from an EMBL/GenBank/DDBJ whole genome shotgun (WGS) entry which is preliminary data.</text>
</comment>
<dbReference type="AlphaFoldDB" id="A0A424YAH7"/>
<sequence>MFCIDTSALLHGWRRDYPPDIFSSLWNHLIELAQAERLFAPDEVLLELERGGDDIYQWAKELDYMFLQPNEEVQQVVSQIVESYPLFVPDVSSDGIWADPYVIALAKVNNAIVVTGEKTVGPEAKRPKIPNICLDLQIDCIDFLQLIRLEGWKF</sequence>
<dbReference type="EMBL" id="QZAA01000244">
    <property type="protein sequence ID" value="RQD73627.1"/>
    <property type="molecule type" value="Genomic_DNA"/>
</dbReference>
<dbReference type="Pfam" id="PF14367">
    <property type="entry name" value="DUF4411"/>
    <property type="match status" value="1"/>
</dbReference>
<proteinExistence type="predicted"/>
<accession>A0A424YAH7</accession>
<evidence type="ECO:0000313" key="1">
    <source>
        <dbReference type="EMBL" id="RQD73627.1"/>
    </source>
</evidence>
<gene>
    <name evidence="1" type="ORF">D5R97_09120</name>
</gene>
<dbReference type="InterPro" id="IPR029060">
    <property type="entry name" value="PIN-like_dom_sf"/>
</dbReference>
<dbReference type="PIRSF" id="PIRSF008505">
    <property type="entry name" value="UCP008505"/>
    <property type="match status" value="1"/>
</dbReference>
<protein>
    <submittedName>
        <fullName evidence="1">DUF4411 family protein</fullName>
    </submittedName>
</protein>
<evidence type="ECO:0000313" key="2">
    <source>
        <dbReference type="Proteomes" id="UP000285138"/>
    </source>
</evidence>
<dbReference type="SUPFAM" id="SSF88723">
    <property type="entry name" value="PIN domain-like"/>
    <property type="match status" value="1"/>
</dbReference>
<dbReference type="InterPro" id="IPR016541">
    <property type="entry name" value="UCP008505"/>
</dbReference>
<organism evidence="1 2">
    <name type="scientific">Candidatus Syntrophonatronum acetioxidans</name>
    <dbReference type="NCBI Taxonomy" id="1795816"/>
    <lineage>
        <taxon>Bacteria</taxon>
        <taxon>Bacillati</taxon>
        <taxon>Bacillota</taxon>
        <taxon>Clostridia</taxon>
        <taxon>Eubacteriales</taxon>
        <taxon>Syntrophomonadaceae</taxon>
        <taxon>Candidatus Syntrophonatronum</taxon>
    </lineage>
</organism>
<name>A0A424YAH7_9FIRM</name>